<dbReference type="InterPro" id="IPR005186">
    <property type="entry name" value="FlaG"/>
</dbReference>
<dbReference type="RefSeq" id="WP_095311150.1">
    <property type="nucleotide sequence ID" value="NZ_JAMAWL010000002.1"/>
</dbReference>
<keyword evidence="1" id="KW-0969">Cilium</keyword>
<protein>
    <submittedName>
        <fullName evidence="1">Flagellar protein FlaG</fullName>
    </submittedName>
</protein>
<keyword evidence="1" id="KW-0282">Flagellum</keyword>
<keyword evidence="1" id="KW-0966">Cell projection</keyword>
<comment type="caution">
    <text evidence="1">The sequence shown here is derived from an EMBL/GenBank/DDBJ whole genome shotgun (WGS) entry which is preliminary data.</text>
</comment>
<accession>A0A417YEV7</accession>
<name>A0A417YEV7_9BACI</name>
<dbReference type="PANTHER" id="PTHR37166">
    <property type="entry name" value="PROTEIN FLAG"/>
    <property type="match status" value="1"/>
</dbReference>
<dbReference type="SUPFAM" id="SSF160214">
    <property type="entry name" value="FlaG-like"/>
    <property type="match status" value="1"/>
</dbReference>
<gene>
    <name evidence="1" type="primary">flaG</name>
    <name evidence="1" type="ORF">D1B32_13515</name>
</gene>
<dbReference type="NCBIfam" id="NF005834">
    <property type="entry name" value="PRK07738.1"/>
    <property type="match status" value="1"/>
</dbReference>
<dbReference type="AlphaFoldDB" id="A0A417YEV7"/>
<proteinExistence type="predicted"/>
<organism evidence="1 2">
    <name type="scientific">Oceanobacillus profundus</name>
    <dbReference type="NCBI Taxonomy" id="372463"/>
    <lineage>
        <taxon>Bacteria</taxon>
        <taxon>Bacillati</taxon>
        <taxon>Bacillota</taxon>
        <taxon>Bacilli</taxon>
        <taxon>Bacillales</taxon>
        <taxon>Bacillaceae</taxon>
        <taxon>Oceanobacillus</taxon>
    </lineage>
</organism>
<dbReference type="PANTHER" id="PTHR37166:SF1">
    <property type="entry name" value="PROTEIN FLAG"/>
    <property type="match status" value="1"/>
</dbReference>
<reference evidence="1 2" key="1">
    <citation type="journal article" date="2007" name="Int. J. Syst. Evol. Microbiol.">
        <title>Oceanobacillus profundus sp. nov., isolated from a deep-sea sediment core.</title>
        <authorList>
            <person name="Kim Y.G."/>
            <person name="Choi D.H."/>
            <person name="Hyun S."/>
            <person name="Cho B.C."/>
        </authorList>
    </citation>
    <scope>NUCLEOTIDE SEQUENCE [LARGE SCALE GENOMIC DNA]</scope>
    <source>
        <strain evidence="1 2">DSM 18246</strain>
    </source>
</reference>
<sequence length="117" mass="13570">MALDKVMSAPQSLLNNEYNTKLITEIGSKGIGADTHYKVEDKIDKNEVDMVVQKLNEFMEPIRRNLKFELHDKLDKYYVTVVDSNTNEVIKEIPPKKMLDMYAEMADFMGILIDRKI</sequence>
<keyword evidence="2" id="KW-1185">Reference proteome</keyword>
<dbReference type="OrthoDB" id="9799867at2"/>
<evidence type="ECO:0000313" key="1">
    <source>
        <dbReference type="EMBL" id="RHW31218.1"/>
    </source>
</evidence>
<dbReference type="EMBL" id="QWEH01000009">
    <property type="protein sequence ID" value="RHW31218.1"/>
    <property type="molecule type" value="Genomic_DNA"/>
</dbReference>
<dbReference type="Gene3D" id="3.30.160.170">
    <property type="entry name" value="FlaG-like"/>
    <property type="match status" value="1"/>
</dbReference>
<dbReference type="InterPro" id="IPR035924">
    <property type="entry name" value="FlaG-like_sf"/>
</dbReference>
<dbReference type="Pfam" id="PF03646">
    <property type="entry name" value="FlaG"/>
    <property type="match status" value="1"/>
</dbReference>
<evidence type="ECO:0000313" key="2">
    <source>
        <dbReference type="Proteomes" id="UP000285456"/>
    </source>
</evidence>
<dbReference type="Proteomes" id="UP000285456">
    <property type="component" value="Unassembled WGS sequence"/>
</dbReference>